<gene>
    <name evidence="1" type="ORF">KCH_05350</name>
</gene>
<reference evidence="1 2" key="1">
    <citation type="submission" date="2014-05" db="EMBL/GenBank/DDBJ databases">
        <title>Draft Genome Sequence of Kitasatospora cheerisanensis KCTC 2395.</title>
        <authorList>
            <person name="Nam D.H."/>
        </authorList>
    </citation>
    <scope>NUCLEOTIDE SEQUENCE [LARGE SCALE GENOMIC DNA]</scope>
    <source>
        <strain evidence="1 2">KCTC 2395</strain>
    </source>
</reference>
<dbReference type="Proteomes" id="UP000027178">
    <property type="component" value="Unassembled WGS sequence"/>
</dbReference>
<dbReference type="AlphaFoldDB" id="A0A066ZC68"/>
<protein>
    <submittedName>
        <fullName evidence="1">Uncharacterized protein</fullName>
    </submittedName>
</protein>
<dbReference type="EMBL" id="JNBY01000019">
    <property type="protein sequence ID" value="KDN87700.1"/>
    <property type="molecule type" value="Genomic_DNA"/>
</dbReference>
<evidence type="ECO:0000313" key="1">
    <source>
        <dbReference type="EMBL" id="KDN87700.1"/>
    </source>
</evidence>
<keyword evidence="2" id="KW-1185">Reference proteome</keyword>
<organism evidence="1 2">
    <name type="scientific">Kitasatospora cheerisanensis KCTC 2395</name>
    <dbReference type="NCBI Taxonomy" id="1348663"/>
    <lineage>
        <taxon>Bacteria</taxon>
        <taxon>Bacillati</taxon>
        <taxon>Actinomycetota</taxon>
        <taxon>Actinomycetes</taxon>
        <taxon>Kitasatosporales</taxon>
        <taxon>Streptomycetaceae</taxon>
        <taxon>Kitasatospora</taxon>
    </lineage>
</organism>
<accession>A0A066ZC68</accession>
<dbReference type="PATRIC" id="fig|1348663.4.peg.509"/>
<sequence>MRRGKPMGRQFLFDDAPKIACRTAGLLGCDGIRTHHCPPVRA</sequence>
<name>A0A066ZC68_9ACTN</name>
<comment type="caution">
    <text evidence="1">The sequence shown here is derived from an EMBL/GenBank/DDBJ whole genome shotgun (WGS) entry which is preliminary data.</text>
</comment>
<evidence type="ECO:0000313" key="2">
    <source>
        <dbReference type="Proteomes" id="UP000027178"/>
    </source>
</evidence>
<proteinExistence type="predicted"/>
<dbReference type="HOGENOM" id="CLU_3252825_0_0_11"/>